<reference evidence="1" key="1">
    <citation type="submission" date="2020-11" db="EMBL/GenBank/DDBJ databases">
        <authorList>
            <person name="Tran Van P."/>
        </authorList>
    </citation>
    <scope>NUCLEOTIDE SEQUENCE</scope>
</reference>
<organism evidence="1">
    <name type="scientific">Timema poppense</name>
    <name type="common">Walking stick</name>
    <dbReference type="NCBI Taxonomy" id="170557"/>
    <lineage>
        <taxon>Eukaryota</taxon>
        <taxon>Metazoa</taxon>
        <taxon>Ecdysozoa</taxon>
        <taxon>Arthropoda</taxon>
        <taxon>Hexapoda</taxon>
        <taxon>Insecta</taxon>
        <taxon>Pterygota</taxon>
        <taxon>Neoptera</taxon>
        <taxon>Polyneoptera</taxon>
        <taxon>Phasmatodea</taxon>
        <taxon>Timematodea</taxon>
        <taxon>Timematoidea</taxon>
        <taxon>Timematidae</taxon>
        <taxon>Timema</taxon>
    </lineage>
</organism>
<proteinExistence type="predicted"/>
<protein>
    <submittedName>
        <fullName evidence="1">Uncharacterized protein</fullName>
    </submittedName>
</protein>
<dbReference type="AlphaFoldDB" id="A0A7R9D3L4"/>
<accession>A0A7R9D3L4</accession>
<sequence>MTKPLTIEHSTIIKYNEKRMMMVPRLHRNISCCYRYNPASGFNSSTLNISQIMVVKRVRGNRWSHVEAEASFTTAVSFPSSKYLLVKFFN</sequence>
<dbReference type="EMBL" id="OD002907">
    <property type="protein sequence ID" value="CAD7406538.1"/>
    <property type="molecule type" value="Genomic_DNA"/>
</dbReference>
<name>A0A7R9D3L4_TIMPO</name>
<gene>
    <name evidence="1" type="ORF">TPSB3V08_LOCUS5454</name>
</gene>
<evidence type="ECO:0000313" key="1">
    <source>
        <dbReference type="EMBL" id="CAD7406538.1"/>
    </source>
</evidence>